<name>A0ABW6KC98_9BACI</name>
<evidence type="ECO:0000259" key="1">
    <source>
        <dbReference type="PROSITE" id="PS50883"/>
    </source>
</evidence>
<dbReference type="EMBL" id="JBIACK010000007">
    <property type="protein sequence ID" value="MFE8701816.1"/>
    <property type="molecule type" value="Genomic_DNA"/>
</dbReference>
<evidence type="ECO:0000313" key="2">
    <source>
        <dbReference type="EMBL" id="MFE8701816.1"/>
    </source>
</evidence>
<organism evidence="2 3">
    <name type="scientific">Cytobacillus spartinae</name>
    <dbReference type="NCBI Taxonomy" id="3299023"/>
    <lineage>
        <taxon>Bacteria</taxon>
        <taxon>Bacillati</taxon>
        <taxon>Bacillota</taxon>
        <taxon>Bacilli</taxon>
        <taxon>Bacillales</taxon>
        <taxon>Bacillaceae</taxon>
        <taxon>Cytobacillus</taxon>
    </lineage>
</organism>
<sequence length="237" mass="27905">MHALEIRDIVRYKNFFNEYQPLWDLEKNSIFAYEAFIRSKQALNPVTLFQEARNNRCLYELDTSSISNAISEFPVTCLNEHFLFLNIFPSTIIHPDFPIFIKRLLNNYPSIKNRVVFEINEDSNEEPYWTLDMFSLRLKFLKAKGFKIAFDDFVLTDLSLKKITEYSPNYIKLDRSFSDGLPNSTEKQNKIHSLLAKMKKEMKLVLEGIEKEEELQAAKNLGIPLLQGYYISRPKRL</sequence>
<dbReference type="InterPro" id="IPR035919">
    <property type="entry name" value="EAL_sf"/>
</dbReference>
<dbReference type="SUPFAM" id="SSF141868">
    <property type="entry name" value="EAL domain-like"/>
    <property type="match status" value="1"/>
</dbReference>
<gene>
    <name evidence="2" type="ORF">ACFYKX_14545</name>
</gene>
<dbReference type="InterPro" id="IPR050706">
    <property type="entry name" value="Cyclic-di-GMP_PDE-like"/>
</dbReference>
<dbReference type="CDD" id="cd01948">
    <property type="entry name" value="EAL"/>
    <property type="match status" value="1"/>
</dbReference>
<keyword evidence="3" id="KW-1185">Reference proteome</keyword>
<comment type="caution">
    <text evidence="2">The sequence shown here is derived from an EMBL/GenBank/DDBJ whole genome shotgun (WGS) entry which is preliminary data.</text>
</comment>
<dbReference type="PROSITE" id="PS50883">
    <property type="entry name" value="EAL"/>
    <property type="match status" value="1"/>
</dbReference>
<dbReference type="PANTHER" id="PTHR33121">
    <property type="entry name" value="CYCLIC DI-GMP PHOSPHODIESTERASE PDEF"/>
    <property type="match status" value="1"/>
</dbReference>
<proteinExistence type="predicted"/>
<dbReference type="RefSeq" id="WP_389361784.1">
    <property type="nucleotide sequence ID" value="NZ_JBIACK010000007.1"/>
</dbReference>
<dbReference type="Gene3D" id="3.20.20.450">
    <property type="entry name" value="EAL domain"/>
    <property type="match status" value="1"/>
</dbReference>
<protein>
    <submittedName>
        <fullName evidence="2">EAL domain-containing protein</fullName>
    </submittedName>
</protein>
<dbReference type="InterPro" id="IPR001633">
    <property type="entry name" value="EAL_dom"/>
</dbReference>
<accession>A0ABW6KC98</accession>
<dbReference type="SMART" id="SM00052">
    <property type="entry name" value="EAL"/>
    <property type="match status" value="1"/>
</dbReference>
<dbReference type="Proteomes" id="UP001601059">
    <property type="component" value="Unassembled WGS sequence"/>
</dbReference>
<dbReference type="PANTHER" id="PTHR33121:SF76">
    <property type="entry name" value="SIGNALING PROTEIN"/>
    <property type="match status" value="1"/>
</dbReference>
<dbReference type="Pfam" id="PF00563">
    <property type="entry name" value="EAL"/>
    <property type="match status" value="1"/>
</dbReference>
<feature type="domain" description="EAL" evidence="1">
    <location>
        <begin position="1"/>
        <end position="237"/>
    </location>
</feature>
<evidence type="ECO:0000313" key="3">
    <source>
        <dbReference type="Proteomes" id="UP001601059"/>
    </source>
</evidence>
<reference evidence="2 3" key="1">
    <citation type="submission" date="2024-08" db="EMBL/GenBank/DDBJ databases">
        <title>Two novel Cytobacillus novel species.</title>
        <authorList>
            <person name="Liu G."/>
        </authorList>
    </citation>
    <scope>NUCLEOTIDE SEQUENCE [LARGE SCALE GENOMIC DNA]</scope>
    <source>
        <strain evidence="2 3">FJAT-54145</strain>
    </source>
</reference>